<dbReference type="InterPro" id="IPR006201">
    <property type="entry name" value="Neur_channel"/>
</dbReference>
<dbReference type="OrthoDB" id="442503at2759"/>
<dbReference type="InterPro" id="IPR006202">
    <property type="entry name" value="Neur_chan_lig-bd"/>
</dbReference>
<feature type="transmembrane region" description="Helical" evidence="11">
    <location>
        <begin position="282"/>
        <end position="306"/>
    </location>
</feature>
<comment type="caution">
    <text evidence="15">The sequence shown here is derived from an EMBL/GenBank/DDBJ whole genome shotgun (WGS) entry which is preliminary data.</text>
</comment>
<dbReference type="GO" id="GO:0005230">
    <property type="term" value="F:extracellular ligand-gated monoatomic ion channel activity"/>
    <property type="evidence" value="ECO:0007669"/>
    <property type="project" value="InterPro"/>
</dbReference>
<evidence type="ECO:0000313" key="15">
    <source>
        <dbReference type="EMBL" id="GAU91222.1"/>
    </source>
</evidence>
<keyword evidence="3 11" id="KW-0813">Transport</keyword>
<dbReference type="SUPFAM" id="SSF90112">
    <property type="entry name" value="Neurotransmitter-gated ion-channel transmembrane pore"/>
    <property type="match status" value="1"/>
</dbReference>
<proteinExistence type="inferred from homology"/>
<dbReference type="GO" id="GO:0004888">
    <property type="term" value="F:transmembrane signaling receptor activity"/>
    <property type="evidence" value="ECO:0007669"/>
    <property type="project" value="InterPro"/>
</dbReference>
<protein>
    <recommendedName>
        <fullName evidence="17">Glutamate-gated chloride channel</fullName>
    </recommendedName>
</protein>
<dbReference type="Gene3D" id="2.70.170.10">
    <property type="entry name" value="Neurotransmitter-gated ion-channel ligand-binding domain"/>
    <property type="match status" value="1"/>
</dbReference>
<dbReference type="PROSITE" id="PS00236">
    <property type="entry name" value="NEUROTR_ION_CHANNEL"/>
    <property type="match status" value="1"/>
</dbReference>
<accession>A0A1D1UU29</accession>
<evidence type="ECO:0008006" key="17">
    <source>
        <dbReference type="Google" id="ProtNLM"/>
    </source>
</evidence>
<evidence type="ECO:0000256" key="6">
    <source>
        <dbReference type="ARBA" id="ARBA00022729"/>
    </source>
</evidence>
<feature type="compositionally biased region" description="Basic and acidic residues" evidence="12">
    <location>
        <begin position="624"/>
        <end position="639"/>
    </location>
</feature>
<dbReference type="NCBIfam" id="TIGR00860">
    <property type="entry name" value="LIC"/>
    <property type="match status" value="1"/>
</dbReference>
<dbReference type="InterPro" id="IPR036719">
    <property type="entry name" value="Neuro-gated_channel_TM_sf"/>
</dbReference>
<feature type="region of interest" description="Disordered" evidence="12">
    <location>
        <begin position="379"/>
        <end position="407"/>
    </location>
</feature>
<dbReference type="Pfam" id="PF02932">
    <property type="entry name" value="Neur_chan_memb"/>
    <property type="match status" value="1"/>
</dbReference>
<dbReference type="GO" id="GO:0005886">
    <property type="term" value="C:plasma membrane"/>
    <property type="evidence" value="ECO:0007669"/>
    <property type="project" value="UniProtKB-SubCell"/>
</dbReference>
<dbReference type="FunFam" id="2.70.170.10:FF:000045">
    <property type="entry name" value="Predicted protein"/>
    <property type="match status" value="1"/>
</dbReference>
<evidence type="ECO:0000256" key="10">
    <source>
        <dbReference type="ARBA" id="ARBA00023303"/>
    </source>
</evidence>
<organism evidence="15 16">
    <name type="scientific">Ramazzottius varieornatus</name>
    <name type="common">Water bear</name>
    <name type="synonym">Tardigrade</name>
    <dbReference type="NCBI Taxonomy" id="947166"/>
    <lineage>
        <taxon>Eukaryota</taxon>
        <taxon>Metazoa</taxon>
        <taxon>Ecdysozoa</taxon>
        <taxon>Tardigrada</taxon>
        <taxon>Eutardigrada</taxon>
        <taxon>Parachela</taxon>
        <taxon>Hypsibioidea</taxon>
        <taxon>Ramazzottiidae</taxon>
        <taxon>Ramazzottius</taxon>
    </lineage>
</organism>
<dbReference type="InterPro" id="IPR036734">
    <property type="entry name" value="Neur_chan_lig-bd_sf"/>
</dbReference>
<dbReference type="InterPro" id="IPR006029">
    <property type="entry name" value="Neurotrans-gated_channel_TM"/>
</dbReference>
<dbReference type="InterPro" id="IPR038050">
    <property type="entry name" value="Neuro_actylchol_rec"/>
</dbReference>
<gene>
    <name evidence="15" type="primary">RvY_03523-1</name>
    <name evidence="15" type="synonym">RvY_03523.1</name>
    <name evidence="15" type="ORF">RvY_03523</name>
</gene>
<feature type="transmembrane region" description="Helical" evidence="11">
    <location>
        <begin position="666"/>
        <end position="686"/>
    </location>
</feature>
<dbReference type="PRINTS" id="PR00252">
    <property type="entry name" value="NRIONCHANNEL"/>
</dbReference>
<evidence type="ECO:0000256" key="1">
    <source>
        <dbReference type="ARBA" id="ARBA00004141"/>
    </source>
</evidence>
<keyword evidence="4" id="KW-1003">Cell membrane</keyword>
<keyword evidence="10 11" id="KW-0407">Ion channel</keyword>
<dbReference type="Pfam" id="PF02931">
    <property type="entry name" value="Neur_chan_LBD"/>
    <property type="match status" value="1"/>
</dbReference>
<comment type="subcellular location">
    <subcellularLocation>
        <location evidence="2">Cell membrane</location>
    </subcellularLocation>
    <subcellularLocation>
        <location evidence="1">Membrane</location>
        <topology evidence="1">Multi-pass membrane protein</topology>
    </subcellularLocation>
</comment>
<evidence type="ECO:0000256" key="9">
    <source>
        <dbReference type="ARBA" id="ARBA00023136"/>
    </source>
</evidence>
<name>A0A1D1UU29_RAMVA</name>
<dbReference type="AlphaFoldDB" id="A0A1D1UU29"/>
<keyword evidence="9 11" id="KW-0472">Membrane</keyword>
<dbReference type="PRINTS" id="PR00253">
    <property type="entry name" value="GABAARECEPTR"/>
</dbReference>
<dbReference type="Gene3D" id="1.20.58.390">
    <property type="entry name" value="Neurotransmitter-gated ion-channel transmembrane domain"/>
    <property type="match status" value="2"/>
</dbReference>
<sequence length="698" mass="79138">MQDDVAASHFAQRNETTLARRYSSTRWKQVLRLLQYLLLLELLLRLNPCSNVAAQTKIRGRDGRHGGQIFSEKEILDMLLEHGYDNKLRPKTNVNGTAGAAIIKVNLLVRSISKVDDLNMEYSTQLTFREEWNDDRLAYDDGGYHKYLVLPNPEKVWKPDLFFQNERSAHLHNILVPNVFLRIHPNGDIMMSIRLSLTLSCPMDLRFFPMDRQICEIRMASYGYTTDDIEFFWKAISSPVQLANISMPRFRLEGIKTGYCTSITATGSFSCLKVVLFLQREFSYYLVQVYIPTCMLIFVSWVSFWLDPEATPARVSLGVTTLLTMATTQSGINAQLPPVSYTKAIDVWTGTCITFIFGALLEFAFVNYWSQKEKAWQRKQEAANKKAEADKKEKDGMQHNGNGNGNGSSHLHCSCHLHSSIPNHLHLHEGTATLGSKKMSQTSLDQYGHHRTHQTSGARRTQRSPVYRTSSTGNRLADAAETELLDSDRNLSAYAMKPLLSQRSRTPGTRQAGGASFQTNCPDCNDMGIGVDEMEYPNYEGDMHVEIDETALDDDPNNTLRMRNLSRNRAGRGTKGSLRHCAVHDHHQTLLSNPHLTDTDLEAGGVPNRRHTMVNHIGGMFGGSRKDLHPNGHSDDLKPRTAQPKQRSCFGGRVHIPSKRAKKIDFFSRILFPCVFLIFNLLYWNLYMGNLMEWPETV</sequence>
<evidence type="ECO:0000256" key="11">
    <source>
        <dbReference type="RuleBase" id="RU000687"/>
    </source>
</evidence>
<evidence type="ECO:0000256" key="12">
    <source>
        <dbReference type="SAM" id="MobiDB-lite"/>
    </source>
</evidence>
<evidence type="ECO:0000256" key="4">
    <source>
        <dbReference type="ARBA" id="ARBA00022475"/>
    </source>
</evidence>
<feature type="compositionally biased region" description="Basic and acidic residues" evidence="12">
    <location>
        <begin position="379"/>
        <end position="397"/>
    </location>
</feature>
<dbReference type="SUPFAM" id="SSF63712">
    <property type="entry name" value="Nicotinic receptor ligand binding domain-like"/>
    <property type="match status" value="1"/>
</dbReference>
<feature type="region of interest" description="Disordered" evidence="12">
    <location>
        <begin position="624"/>
        <end position="648"/>
    </location>
</feature>
<dbReference type="CDD" id="cd19062">
    <property type="entry name" value="LGIC_TM_GluCl"/>
    <property type="match status" value="1"/>
</dbReference>
<evidence type="ECO:0000256" key="3">
    <source>
        <dbReference type="ARBA" id="ARBA00022448"/>
    </source>
</evidence>
<dbReference type="InterPro" id="IPR044721">
    <property type="entry name" value="GluCl_TM"/>
</dbReference>
<evidence type="ECO:0000256" key="8">
    <source>
        <dbReference type="ARBA" id="ARBA00023065"/>
    </source>
</evidence>
<feature type="domain" description="Neurotransmitter-gated ion-channel transmembrane" evidence="14">
    <location>
        <begin position="289"/>
        <end position="463"/>
    </location>
</feature>
<evidence type="ECO:0000313" key="16">
    <source>
        <dbReference type="Proteomes" id="UP000186922"/>
    </source>
</evidence>
<dbReference type="InterPro" id="IPR006028">
    <property type="entry name" value="GABAA/Glycine_rcpt"/>
</dbReference>
<evidence type="ECO:0000259" key="13">
    <source>
        <dbReference type="Pfam" id="PF02931"/>
    </source>
</evidence>
<keyword evidence="16" id="KW-1185">Reference proteome</keyword>
<reference evidence="15 16" key="1">
    <citation type="journal article" date="2016" name="Nat. Commun.">
        <title>Extremotolerant tardigrade genome and improved radiotolerance of human cultured cells by tardigrade-unique protein.</title>
        <authorList>
            <person name="Hashimoto T."/>
            <person name="Horikawa D.D."/>
            <person name="Saito Y."/>
            <person name="Kuwahara H."/>
            <person name="Kozuka-Hata H."/>
            <person name="Shin-I T."/>
            <person name="Minakuchi Y."/>
            <person name="Ohishi K."/>
            <person name="Motoyama A."/>
            <person name="Aizu T."/>
            <person name="Enomoto A."/>
            <person name="Kondo K."/>
            <person name="Tanaka S."/>
            <person name="Hara Y."/>
            <person name="Koshikawa S."/>
            <person name="Sagara H."/>
            <person name="Miura T."/>
            <person name="Yokobori S."/>
            <person name="Miyagawa K."/>
            <person name="Suzuki Y."/>
            <person name="Kubo T."/>
            <person name="Oyama M."/>
            <person name="Kohara Y."/>
            <person name="Fujiyama A."/>
            <person name="Arakawa K."/>
            <person name="Katayama T."/>
            <person name="Toyoda A."/>
            <person name="Kunieda T."/>
        </authorList>
    </citation>
    <scope>NUCLEOTIDE SEQUENCE [LARGE SCALE GENOMIC DNA]</scope>
    <source>
        <strain evidence="15 16">YOKOZUNA-1</strain>
    </source>
</reference>
<dbReference type="Proteomes" id="UP000186922">
    <property type="component" value="Unassembled WGS sequence"/>
</dbReference>
<dbReference type="STRING" id="947166.A0A1D1UU29"/>
<feature type="domain" description="Neurotransmitter-gated ion-channel ligand-binding" evidence="13">
    <location>
        <begin position="72"/>
        <end position="257"/>
    </location>
</feature>
<dbReference type="InterPro" id="IPR018000">
    <property type="entry name" value="Neurotransmitter_ion_chnl_CS"/>
</dbReference>
<feature type="transmembrane region" description="Helical" evidence="11">
    <location>
        <begin position="347"/>
        <end position="369"/>
    </location>
</feature>
<dbReference type="EMBL" id="BDGG01000002">
    <property type="protein sequence ID" value="GAU91222.1"/>
    <property type="molecule type" value="Genomic_DNA"/>
</dbReference>
<feature type="compositionally biased region" description="Polar residues" evidence="12">
    <location>
        <begin position="454"/>
        <end position="473"/>
    </location>
</feature>
<keyword evidence="7 11" id="KW-1133">Transmembrane helix</keyword>
<evidence type="ECO:0000256" key="5">
    <source>
        <dbReference type="ARBA" id="ARBA00022692"/>
    </source>
</evidence>
<comment type="caution">
    <text evidence="11">Lacks conserved residue(s) required for the propagation of feature annotation.</text>
</comment>
<dbReference type="CDD" id="cd18993">
    <property type="entry name" value="LGIC_ECD_GluCl"/>
    <property type="match status" value="1"/>
</dbReference>
<feature type="region of interest" description="Disordered" evidence="12">
    <location>
        <begin position="438"/>
        <end position="473"/>
    </location>
</feature>
<evidence type="ECO:0000256" key="7">
    <source>
        <dbReference type="ARBA" id="ARBA00022989"/>
    </source>
</evidence>
<evidence type="ECO:0000259" key="14">
    <source>
        <dbReference type="Pfam" id="PF02932"/>
    </source>
</evidence>
<keyword evidence="8 11" id="KW-0406">Ion transport</keyword>
<evidence type="ECO:0000256" key="2">
    <source>
        <dbReference type="ARBA" id="ARBA00004236"/>
    </source>
</evidence>
<dbReference type="PANTHER" id="PTHR18945">
    <property type="entry name" value="NEUROTRANSMITTER GATED ION CHANNEL"/>
    <property type="match status" value="1"/>
</dbReference>
<keyword evidence="6" id="KW-0732">Signal</keyword>
<keyword evidence="5 11" id="KW-0812">Transmembrane</keyword>
<comment type="similarity">
    <text evidence="11">Belongs to the ligand-gated ion channel (TC 1.A.9) family.</text>
</comment>